<evidence type="ECO:0000313" key="1">
    <source>
        <dbReference type="EMBL" id="AES66883.1"/>
    </source>
</evidence>
<evidence type="ECO:0000313" key="2">
    <source>
        <dbReference type="EnsemblPlants" id="AES66883"/>
    </source>
</evidence>
<reference evidence="1 3" key="1">
    <citation type="journal article" date="2011" name="Nature">
        <title>The Medicago genome provides insight into the evolution of rhizobial symbioses.</title>
        <authorList>
            <person name="Young N.D."/>
            <person name="Debelle F."/>
            <person name="Oldroyd G.E."/>
            <person name="Geurts R."/>
            <person name="Cannon S.B."/>
            <person name="Udvardi M.K."/>
            <person name="Benedito V.A."/>
            <person name="Mayer K.F."/>
            <person name="Gouzy J."/>
            <person name="Schoof H."/>
            <person name="Van de Peer Y."/>
            <person name="Proost S."/>
            <person name="Cook D.R."/>
            <person name="Meyers B.C."/>
            <person name="Spannagl M."/>
            <person name="Cheung F."/>
            <person name="De Mita S."/>
            <person name="Krishnakumar V."/>
            <person name="Gundlach H."/>
            <person name="Zhou S."/>
            <person name="Mudge J."/>
            <person name="Bharti A.K."/>
            <person name="Murray J.D."/>
            <person name="Naoumkina M.A."/>
            <person name="Rosen B."/>
            <person name="Silverstein K.A."/>
            <person name="Tang H."/>
            <person name="Rombauts S."/>
            <person name="Zhao P.X."/>
            <person name="Zhou P."/>
            <person name="Barbe V."/>
            <person name="Bardou P."/>
            <person name="Bechner M."/>
            <person name="Bellec A."/>
            <person name="Berger A."/>
            <person name="Berges H."/>
            <person name="Bidwell S."/>
            <person name="Bisseling T."/>
            <person name="Choisne N."/>
            <person name="Couloux A."/>
            <person name="Denny R."/>
            <person name="Deshpande S."/>
            <person name="Dai X."/>
            <person name="Doyle J.J."/>
            <person name="Dudez A.M."/>
            <person name="Farmer A.D."/>
            <person name="Fouteau S."/>
            <person name="Franken C."/>
            <person name="Gibelin C."/>
            <person name="Gish J."/>
            <person name="Goldstein S."/>
            <person name="Gonzalez A.J."/>
            <person name="Green P.J."/>
            <person name="Hallab A."/>
            <person name="Hartog M."/>
            <person name="Hua A."/>
            <person name="Humphray S.J."/>
            <person name="Jeong D.H."/>
            <person name="Jing Y."/>
            <person name="Jocker A."/>
            <person name="Kenton S.M."/>
            <person name="Kim D.J."/>
            <person name="Klee K."/>
            <person name="Lai H."/>
            <person name="Lang C."/>
            <person name="Lin S."/>
            <person name="Macmil S.L."/>
            <person name="Magdelenat G."/>
            <person name="Matthews L."/>
            <person name="McCorrison J."/>
            <person name="Monaghan E.L."/>
            <person name="Mun J.H."/>
            <person name="Najar F.Z."/>
            <person name="Nicholson C."/>
            <person name="Noirot C."/>
            <person name="O'Bleness M."/>
            <person name="Paule C.R."/>
            <person name="Poulain J."/>
            <person name="Prion F."/>
            <person name="Qin B."/>
            <person name="Qu C."/>
            <person name="Retzel E.F."/>
            <person name="Riddle C."/>
            <person name="Sallet E."/>
            <person name="Samain S."/>
            <person name="Samson N."/>
            <person name="Sanders I."/>
            <person name="Saurat O."/>
            <person name="Scarpelli C."/>
            <person name="Schiex T."/>
            <person name="Segurens B."/>
            <person name="Severin A.J."/>
            <person name="Sherrier D.J."/>
            <person name="Shi R."/>
            <person name="Sims S."/>
            <person name="Singer S.R."/>
            <person name="Sinharoy S."/>
            <person name="Sterck L."/>
            <person name="Viollet A."/>
            <person name="Wang B.B."/>
            <person name="Wang K."/>
            <person name="Wang M."/>
            <person name="Wang X."/>
            <person name="Warfsmann J."/>
            <person name="Weissenbach J."/>
            <person name="White D.D."/>
            <person name="White J.D."/>
            <person name="Wiley G.B."/>
            <person name="Wincker P."/>
            <person name="Xing Y."/>
            <person name="Yang L."/>
            <person name="Yao Z."/>
            <person name="Ying F."/>
            <person name="Zhai J."/>
            <person name="Zhou L."/>
            <person name="Zuber A."/>
            <person name="Denarie J."/>
            <person name="Dixon R.A."/>
            <person name="May G.D."/>
            <person name="Schwartz D.C."/>
            <person name="Rogers J."/>
            <person name="Quetier F."/>
            <person name="Town C.D."/>
            <person name="Roe B.A."/>
        </authorList>
    </citation>
    <scope>NUCLEOTIDE SEQUENCE [LARGE SCALE GENOMIC DNA]</scope>
    <source>
        <strain evidence="1">A17</strain>
        <strain evidence="2 3">cv. Jemalong A17</strain>
    </source>
</reference>
<keyword evidence="3" id="KW-1185">Reference proteome</keyword>
<protein>
    <submittedName>
        <fullName evidence="1 2">Uncharacterized protein</fullName>
    </submittedName>
</protein>
<dbReference type="EMBL" id="CM001218">
    <property type="protein sequence ID" value="AES66883.1"/>
    <property type="molecule type" value="Genomic_DNA"/>
</dbReference>
<gene>
    <name evidence="1" type="ordered locus">MTR_2g082920</name>
</gene>
<evidence type="ECO:0000313" key="3">
    <source>
        <dbReference type="Proteomes" id="UP000002051"/>
    </source>
</evidence>
<reference evidence="1 3" key="2">
    <citation type="journal article" date="2014" name="BMC Genomics">
        <title>An improved genome release (version Mt4.0) for the model legume Medicago truncatula.</title>
        <authorList>
            <person name="Tang H."/>
            <person name="Krishnakumar V."/>
            <person name="Bidwell S."/>
            <person name="Rosen B."/>
            <person name="Chan A."/>
            <person name="Zhou S."/>
            <person name="Gentzbittel L."/>
            <person name="Childs K.L."/>
            <person name="Yandell M."/>
            <person name="Gundlach H."/>
            <person name="Mayer K.F."/>
            <person name="Schwartz D.C."/>
            <person name="Town C.D."/>
        </authorList>
    </citation>
    <scope>GENOME REANNOTATION</scope>
    <source>
        <strain evidence="2 3">cv. Jemalong A17</strain>
    </source>
</reference>
<proteinExistence type="predicted"/>
<reference evidence="2" key="3">
    <citation type="submission" date="2015-04" db="UniProtKB">
        <authorList>
            <consortium name="EnsemblPlants"/>
        </authorList>
    </citation>
    <scope>IDENTIFICATION</scope>
    <source>
        <strain evidence="2">cv. Jemalong A17</strain>
    </source>
</reference>
<dbReference type="Proteomes" id="UP000002051">
    <property type="component" value="Chromosome 2"/>
</dbReference>
<accession>G7IJL3</accession>
<sequence length="85" mass="9602">MSILKSNSLSEFKFGISFLKHHYHFTVESQLKITLMTLVEFEKAGNLYLALQLIGMYPKLVNAVNHLCIFLLGSLIVSEVAQGWS</sequence>
<dbReference type="HOGENOM" id="CLU_2516022_0_0_1"/>
<dbReference type="AlphaFoldDB" id="G7IJL3"/>
<name>G7IJL3_MEDTR</name>
<dbReference type="PaxDb" id="3880-AES66883"/>
<organism evidence="1 3">
    <name type="scientific">Medicago truncatula</name>
    <name type="common">Barrel medic</name>
    <name type="synonym">Medicago tribuloides</name>
    <dbReference type="NCBI Taxonomy" id="3880"/>
    <lineage>
        <taxon>Eukaryota</taxon>
        <taxon>Viridiplantae</taxon>
        <taxon>Streptophyta</taxon>
        <taxon>Embryophyta</taxon>
        <taxon>Tracheophyta</taxon>
        <taxon>Spermatophyta</taxon>
        <taxon>Magnoliopsida</taxon>
        <taxon>eudicotyledons</taxon>
        <taxon>Gunneridae</taxon>
        <taxon>Pentapetalae</taxon>
        <taxon>rosids</taxon>
        <taxon>fabids</taxon>
        <taxon>Fabales</taxon>
        <taxon>Fabaceae</taxon>
        <taxon>Papilionoideae</taxon>
        <taxon>50 kb inversion clade</taxon>
        <taxon>NPAAA clade</taxon>
        <taxon>Hologalegina</taxon>
        <taxon>IRL clade</taxon>
        <taxon>Trifolieae</taxon>
        <taxon>Medicago</taxon>
    </lineage>
</organism>
<dbReference type="EnsemblPlants" id="AES66883">
    <property type="protein sequence ID" value="AES66883"/>
    <property type="gene ID" value="MTR_2g082920"/>
</dbReference>